<dbReference type="InterPro" id="IPR039422">
    <property type="entry name" value="MarR/SlyA-like"/>
</dbReference>
<protein>
    <submittedName>
        <fullName evidence="2">Transcriptional regulator, MarR family</fullName>
    </submittedName>
</protein>
<accession>D0LHD6</accession>
<proteinExistence type="predicted"/>
<dbReference type="EMBL" id="CP001804">
    <property type="protein sequence ID" value="ACY18281.1"/>
    <property type="molecule type" value="Genomic_DNA"/>
</dbReference>
<dbReference type="SUPFAM" id="SSF46785">
    <property type="entry name" value="Winged helix' DNA-binding domain"/>
    <property type="match status" value="1"/>
</dbReference>
<dbReference type="PANTHER" id="PTHR33164">
    <property type="entry name" value="TRANSCRIPTIONAL REGULATOR, MARR FAMILY"/>
    <property type="match status" value="1"/>
</dbReference>
<dbReference type="RefSeq" id="WP_012830873.1">
    <property type="nucleotide sequence ID" value="NC_013440.1"/>
</dbReference>
<dbReference type="Gene3D" id="1.10.10.10">
    <property type="entry name" value="Winged helix-like DNA-binding domain superfamily/Winged helix DNA-binding domain"/>
    <property type="match status" value="1"/>
</dbReference>
<dbReference type="InterPro" id="IPR000835">
    <property type="entry name" value="HTH_MarR-typ"/>
</dbReference>
<sequence>MPSKKPTSTTYADRGDVPMARLCAMAYRSLVDELHERLEARGYRGLKRSYGFVLLPARERTKTVSDVASEIGFTKQAASKLVESMRAAGYVELVANPADARSKLLRLTAAGERLLAQVEDIYRELEAEWAEVLGKRRLDALRGDLERILRARNEGALPGIRPGW</sequence>
<dbReference type="Proteomes" id="UP000001880">
    <property type="component" value="Chromosome"/>
</dbReference>
<dbReference type="eggNOG" id="COG1846">
    <property type="taxonomic scope" value="Bacteria"/>
</dbReference>
<dbReference type="STRING" id="502025.Hoch_5805"/>
<keyword evidence="3" id="KW-1185">Reference proteome</keyword>
<dbReference type="Pfam" id="PF12802">
    <property type="entry name" value="MarR_2"/>
    <property type="match status" value="1"/>
</dbReference>
<evidence type="ECO:0000313" key="3">
    <source>
        <dbReference type="Proteomes" id="UP000001880"/>
    </source>
</evidence>
<dbReference type="InterPro" id="IPR036390">
    <property type="entry name" value="WH_DNA-bd_sf"/>
</dbReference>
<organism evidence="2 3">
    <name type="scientific">Haliangium ochraceum (strain DSM 14365 / JCM 11303 / SMP-2)</name>
    <dbReference type="NCBI Taxonomy" id="502025"/>
    <lineage>
        <taxon>Bacteria</taxon>
        <taxon>Pseudomonadati</taxon>
        <taxon>Myxococcota</taxon>
        <taxon>Polyangia</taxon>
        <taxon>Haliangiales</taxon>
        <taxon>Kofleriaceae</taxon>
        <taxon>Haliangium</taxon>
    </lineage>
</organism>
<dbReference type="InterPro" id="IPR036388">
    <property type="entry name" value="WH-like_DNA-bd_sf"/>
</dbReference>
<dbReference type="KEGG" id="hoh:Hoch_5805"/>
<dbReference type="GO" id="GO:0003700">
    <property type="term" value="F:DNA-binding transcription factor activity"/>
    <property type="evidence" value="ECO:0007669"/>
    <property type="project" value="InterPro"/>
</dbReference>
<evidence type="ECO:0000313" key="2">
    <source>
        <dbReference type="EMBL" id="ACY18281.1"/>
    </source>
</evidence>
<gene>
    <name evidence="2" type="ordered locus">Hoch_5805</name>
</gene>
<dbReference type="SMART" id="SM00347">
    <property type="entry name" value="HTH_MARR"/>
    <property type="match status" value="1"/>
</dbReference>
<dbReference type="AlphaFoldDB" id="D0LHD6"/>
<feature type="domain" description="HTH marR-type" evidence="1">
    <location>
        <begin position="16"/>
        <end position="150"/>
    </location>
</feature>
<evidence type="ECO:0000259" key="1">
    <source>
        <dbReference type="PROSITE" id="PS50995"/>
    </source>
</evidence>
<name>D0LHD6_HALO1</name>
<dbReference type="PANTHER" id="PTHR33164:SF99">
    <property type="entry name" value="MARR FAMILY REGULATORY PROTEIN"/>
    <property type="match status" value="1"/>
</dbReference>
<dbReference type="PROSITE" id="PS50995">
    <property type="entry name" value="HTH_MARR_2"/>
    <property type="match status" value="1"/>
</dbReference>
<reference evidence="2 3" key="1">
    <citation type="journal article" date="2010" name="Stand. Genomic Sci.">
        <title>Complete genome sequence of Haliangium ochraceum type strain (SMP-2).</title>
        <authorList>
            <consortium name="US DOE Joint Genome Institute (JGI-PGF)"/>
            <person name="Ivanova N."/>
            <person name="Daum C."/>
            <person name="Lang E."/>
            <person name="Abt B."/>
            <person name="Kopitz M."/>
            <person name="Saunders E."/>
            <person name="Lapidus A."/>
            <person name="Lucas S."/>
            <person name="Glavina Del Rio T."/>
            <person name="Nolan M."/>
            <person name="Tice H."/>
            <person name="Copeland A."/>
            <person name="Cheng J.F."/>
            <person name="Chen F."/>
            <person name="Bruce D."/>
            <person name="Goodwin L."/>
            <person name="Pitluck S."/>
            <person name="Mavromatis K."/>
            <person name="Pati A."/>
            <person name="Mikhailova N."/>
            <person name="Chen A."/>
            <person name="Palaniappan K."/>
            <person name="Land M."/>
            <person name="Hauser L."/>
            <person name="Chang Y.J."/>
            <person name="Jeffries C.D."/>
            <person name="Detter J.C."/>
            <person name="Brettin T."/>
            <person name="Rohde M."/>
            <person name="Goker M."/>
            <person name="Bristow J."/>
            <person name="Markowitz V."/>
            <person name="Eisen J.A."/>
            <person name="Hugenholtz P."/>
            <person name="Kyrpides N.C."/>
            <person name="Klenk H.P."/>
        </authorList>
    </citation>
    <scope>NUCLEOTIDE SEQUENCE [LARGE SCALE GENOMIC DNA]</scope>
    <source>
        <strain evidence="3">DSM 14365 / CIP 107738 / JCM 11303 / AJ 13395 / SMP-2</strain>
    </source>
</reference>
<dbReference type="GO" id="GO:0006950">
    <property type="term" value="P:response to stress"/>
    <property type="evidence" value="ECO:0007669"/>
    <property type="project" value="TreeGrafter"/>
</dbReference>
<dbReference type="OrthoDB" id="5521015at2"/>
<dbReference type="HOGENOM" id="CLU_083287_7_1_7"/>